<sequence>MPMINMQKTGANIKMLMKLNNIKVIQIQDILGFNTPQAIYKWLRGESMPTIDNMVILATLLNTTIDNIIITEMI</sequence>
<gene>
    <name evidence="2" type="ORF">DXB99_02165</name>
</gene>
<evidence type="ECO:0000313" key="2">
    <source>
        <dbReference type="EMBL" id="RGM75351.1"/>
    </source>
</evidence>
<dbReference type="GO" id="GO:0003677">
    <property type="term" value="F:DNA binding"/>
    <property type="evidence" value="ECO:0007669"/>
    <property type="project" value="InterPro"/>
</dbReference>
<dbReference type="Pfam" id="PF01381">
    <property type="entry name" value="HTH_3"/>
    <property type="match status" value="1"/>
</dbReference>
<dbReference type="AlphaFoldDB" id="A0A3E4YLJ0"/>
<dbReference type="EMBL" id="QSTP01000001">
    <property type="protein sequence ID" value="RGM75351.1"/>
    <property type="molecule type" value="Genomic_DNA"/>
</dbReference>
<dbReference type="InterPro" id="IPR010982">
    <property type="entry name" value="Lambda_DNA-bd_dom_sf"/>
</dbReference>
<dbReference type="SMART" id="SM00530">
    <property type="entry name" value="HTH_XRE"/>
    <property type="match status" value="1"/>
</dbReference>
<dbReference type="PROSITE" id="PS50943">
    <property type="entry name" value="HTH_CROC1"/>
    <property type="match status" value="1"/>
</dbReference>
<name>A0A3E4YLJ0_9FIRM</name>
<comment type="caution">
    <text evidence="2">The sequence shown here is derived from an EMBL/GenBank/DDBJ whole genome shotgun (WGS) entry which is preliminary data.</text>
</comment>
<evidence type="ECO:0000313" key="3">
    <source>
        <dbReference type="Proteomes" id="UP000260758"/>
    </source>
</evidence>
<dbReference type="RefSeq" id="WP_117718109.1">
    <property type="nucleotide sequence ID" value="NZ_QSTP01000001.1"/>
</dbReference>
<dbReference type="Proteomes" id="UP000260758">
    <property type="component" value="Unassembled WGS sequence"/>
</dbReference>
<dbReference type="CDD" id="cd00093">
    <property type="entry name" value="HTH_XRE"/>
    <property type="match status" value="1"/>
</dbReference>
<reference evidence="2 3" key="1">
    <citation type="submission" date="2018-08" db="EMBL/GenBank/DDBJ databases">
        <title>A genome reference for cultivated species of the human gut microbiota.</title>
        <authorList>
            <person name="Zou Y."/>
            <person name="Xue W."/>
            <person name="Luo G."/>
        </authorList>
    </citation>
    <scope>NUCLEOTIDE SEQUENCE [LARGE SCALE GENOMIC DNA]</scope>
    <source>
        <strain evidence="2 3">OM07-13</strain>
    </source>
</reference>
<proteinExistence type="predicted"/>
<accession>A0A3E4YLJ0</accession>
<organism evidence="2 3">
    <name type="scientific">Agathobacter rectalis</name>
    <dbReference type="NCBI Taxonomy" id="39491"/>
    <lineage>
        <taxon>Bacteria</taxon>
        <taxon>Bacillati</taxon>
        <taxon>Bacillota</taxon>
        <taxon>Clostridia</taxon>
        <taxon>Lachnospirales</taxon>
        <taxon>Lachnospiraceae</taxon>
        <taxon>Agathobacter</taxon>
    </lineage>
</organism>
<evidence type="ECO:0000259" key="1">
    <source>
        <dbReference type="PROSITE" id="PS50943"/>
    </source>
</evidence>
<dbReference type="InterPro" id="IPR001387">
    <property type="entry name" value="Cro/C1-type_HTH"/>
</dbReference>
<protein>
    <submittedName>
        <fullName evidence="2">XRE family transcriptional regulator</fullName>
    </submittedName>
</protein>
<feature type="domain" description="HTH cro/C1-type" evidence="1">
    <location>
        <begin position="13"/>
        <end position="68"/>
    </location>
</feature>
<dbReference type="SUPFAM" id="SSF47413">
    <property type="entry name" value="lambda repressor-like DNA-binding domains"/>
    <property type="match status" value="1"/>
</dbReference>
<dbReference type="Gene3D" id="1.10.260.40">
    <property type="entry name" value="lambda repressor-like DNA-binding domains"/>
    <property type="match status" value="1"/>
</dbReference>